<gene>
    <name evidence="2" type="ORF">TRIP_D450049</name>
</gene>
<keyword evidence="1" id="KW-0472">Membrane</keyword>
<evidence type="ECO:0000256" key="1">
    <source>
        <dbReference type="SAM" id="Phobius"/>
    </source>
</evidence>
<proteinExistence type="predicted"/>
<accession>A0A653AKI7</accession>
<name>A0A653AKI7_9BACT</name>
<evidence type="ECO:0000313" key="2">
    <source>
        <dbReference type="EMBL" id="VBB48594.1"/>
    </source>
</evidence>
<reference evidence="2" key="1">
    <citation type="submission" date="2018-07" db="EMBL/GenBank/DDBJ databases">
        <authorList>
            <consortium name="Genoscope - CEA"/>
            <person name="William W."/>
        </authorList>
    </citation>
    <scope>NUCLEOTIDE SEQUENCE</scope>
    <source>
        <strain evidence="2">IK1</strain>
    </source>
</reference>
<keyword evidence="1" id="KW-1133">Transmembrane helix</keyword>
<dbReference type="AlphaFoldDB" id="A0A653AKI7"/>
<keyword evidence="1" id="KW-0812">Transmembrane</keyword>
<sequence>MLSYFFPTYFLEKILADELLAQAATRENLRESKGNKQTTDYKFAGTGETRSFFVKTLIIFALILTLLKIYIYEKTNFYYSINAFGNWNESANKRLNNCSITISILRNYRNIRFFDDKSQN</sequence>
<dbReference type="EMBL" id="UPXZ01000040">
    <property type="protein sequence ID" value="VBB48594.1"/>
    <property type="molecule type" value="Genomic_DNA"/>
</dbReference>
<feature type="transmembrane region" description="Helical" evidence="1">
    <location>
        <begin position="52"/>
        <end position="71"/>
    </location>
</feature>
<organism evidence="2">
    <name type="scientific">uncultured Paludibacter sp</name>
    <dbReference type="NCBI Taxonomy" id="497635"/>
    <lineage>
        <taxon>Bacteria</taxon>
        <taxon>Pseudomonadati</taxon>
        <taxon>Bacteroidota</taxon>
        <taxon>Bacteroidia</taxon>
        <taxon>Bacteroidales</taxon>
        <taxon>Paludibacteraceae</taxon>
        <taxon>Paludibacter</taxon>
        <taxon>environmental samples</taxon>
    </lineage>
</organism>
<protein>
    <submittedName>
        <fullName evidence="2">Uncharacterized protein</fullName>
    </submittedName>
</protein>